<protein>
    <submittedName>
        <fullName evidence="1">Unannotated protein</fullName>
    </submittedName>
</protein>
<accession>A0A6J7HU13</accession>
<reference evidence="1" key="1">
    <citation type="submission" date="2020-05" db="EMBL/GenBank/DDBJ databases">
        <authorList>
            <person name="Chiriac C."/>
            <person name="Salcher M."/>
            <person name="Ghai R."/>
            <person name="Kavagutti S V."/>
        </authorList>
    </citation>
    <scope>NUCLEOTIDE SEQUENCE</scope>
</reference>
<organism evidence="1">
    <name type="scientific">freshwater metagenome</name>
    <dbReference type="NCBI Taxonomy" id="449393"/>
    <lineage>
        <taxon>unclassified sequences</taxon>
        <taxon>metagenomes</taxon>
        <taxon>ecological metagenomes</taxon>
    </lineage>
</organism>
<gene>
    <name evidence="1" type="ORF">UFOPK3610_01418</name>
</gene>
<sequence length="119" mass="12788">MNDFTPGVVRDTDTCGFFDGRMRVDHIFDLAGVDVYAGANDHVVLAIDQEEVALFVQVANVAGVQPTVNDRLLGRFGTVPVALHQHLTARYNLAGLTGAKEVALFIHDGDFCQCVCPAG</sequence>
<dbReference type="AlphaFoldDB" id="A0A6J7HU13"/>
<dbReference type="EMBL" id="CAFBMR010000066">
    <property type="protein sequence ID" value="CAB4921133.1"/>
    <property type="molecule type" value="Genomic_DNA"/>
</dbReference>
<proteinExistence type="predicted"/>
<name>A0A6J7HU13_9ZZZZ</name>
<evidence type="ECO:0000313" key="1">
    <source>
        <dbReference type="EMBL" id="CAB4921133.1"/>
    </source>
</evidence>